<evidence type="ECO:0000256" key="11">
    <source>
        <dbReference type="ARBA" id="ARBA00023237"/>
    </source>
</evidence>
<protein>
    <submittedName>
        <fullName evidence="17">TonB-dependent receptor</fullName>
    </submittedName>
</protein>
<evidence type="ECO:0000256" key="9">
    <source>
        <dbReference type="ARBA" id="ARBA00023136"/>
    </source>
</evidence>
<dbReference type="GO" id="GO:0009279">
    <property type="term" value="C:cell outer membrane"/>
    <property type="evidence" value="ECO:0007669"/>
    <property type="project" value="UniProtKB-SubCell"/>
</dbReference>
<dbReference type="InterPro" id="IPR000531">
    <property type="entry name" value="Beta-barrel_TonB"/>
</dbReference>
<evidence type="ECO:0000256" key="5">
    <source>
        <dbReference type="ARBA" id="ARBA00022692"/>
    </source>
</evidence>
<comment type="caution">
    <text evidence="17">The sequence shown here is derived from an EMBL/GenBank/DDBJ whole genome shotgun (WGS) entry which is preliminary data.</text>
</comment>
<keyword evidence="8 13" id="KW-0798">TonB box</keyword>
<dbReference type="EMBL" id="WWCU01000046">
    <property type="protein sequence ID" value="MYN10848.1"/>
    <property type="molecule type" value="Genomic_DNA"/>
</dbReference>
<evidence type="ECO:0000256" key="1">
    <source>
        <dbReference type="ARBA" id="ARBA00004571"/>
    </source>
</evidence>
<proteinExistence type="inferred from homology"/>
<keyword evidence="10 17" id="KW-0675">Receptor</keyword>
<evidence type="ECO:0000256" key="8">
    <source>
        <dbReference type="ARBA" id="ARBA00023077"/>
    </source>
</evidence>
<keyword evidence="11 12" id="KW-0998">Cell outer membrane</keyword>
<dbReference type="GO" id="GO:0044718">
    <property type="term" value="P:siderophore transmembrane transport"/>
    <property type="evidence" value="ECO:0007669"/>
    <property type="project" value="TreeGrafter"/>
</dbReference>
<dbReference type="PANTHER" id="PTHR30069">
    <property type="entry name" value="TONB-DEPENDENT OUTER MEMBRANE RECEPTOR"/>
    <property type="match status" value="1"/>
</dbReference>
<dbReference type="PROSITE" id="PS52016">
    <property type="entry name" value="TONB_DEPENDENT_REC_3"/>
    <property type="match status" value="1"/>
</dbReference>
<name>A0A7X4HGI5_9BURK</name>
<evidence type="ECO:0000256" key="10">
    <source>
        <dbReference type="ARBA" id="ARBA00023170"/>
    </source>
</evidence>
<reference evidence="17 18" key="1">
    <citation type="submission" date="2019-12" db="EMBL/GenBank/DDBJ databases">
        <title>Novel species isolated from a subtropical stream in China.</title>
        <authorList>
            <person name="Lu H."/>
        </authorList>
    </citation>
    <scope>NUCLEOTIDE SEQUENCE [LARGE SCALE GENOMIC DNA]</scope>
    <source>
        <strain evidence="17 18">FT127W</strain>
    </source>
</reference>
<dbReference type="GO" id="GO:0015344">
    <property type="term" value="F:siderophore uptake transmembrane transporter activity"/>
    <property type="evidence" value="ECO:0007669"/>
    <property type="project" value="TreeGrafter"/>
</dbReference>
<evidence type="ECO:0000259" key="15">
    <source>
        <dbReference type="Pfam" id="PF00593"/>
    </source>
</evidence>
<evidence type="ECO:0000256" key="2">
    <source>
        <dbReference type="ARBA" id="ARBA00009810"/>
    </source>
</evidence>
<sequence>MNNLKCKPLAVMLAAMGAAASVICPAHADHAVVTVNGGRPSSLPTQIPTTIEGITGAQVEDRINASDSEDALKYLPSLNVRKRYIGDYDHAVLASRASGTGNSARSMVYADGILLSNLLGNGATYTPRWGLVTPEEIERVDVLYGPFSAAYPGNSVGAVVDFQTRMPTRLEAHVKLSGYGQGFKQYGSDTHHYGKQGSASIGDRQGAWSWWLDVSRLDSNGQPIAFANKLLSQGTVGGGGVPVTGAIADRNPANKDWLILGATNQIHTVQDHAKVKLAYDASPILRASYTLGWWKNDAERSSQSYLRDAAGNPVYRGDINVGGVKYSLLPSDFAPSRGDLEHVMHGFSLKQHSKGEFSWEVAASLYDYARDRVRTPTVAVPDLNTNGQGNITDMGGSGWNTLALKGTWRPGVDAQGGAAPHVLDFGVQRDSAKLRTRVFSSADWIGAGDGKHVSTFNGETRLDSLYAQDTWRIHELWKATLGLRFERWQAFGGEISNAAGLLYFPGRSESSWSPKAALAYRASELWTLKASAGRAVRNPTAAELFQGSIVDGKIINTDPTLRAERSWTSELTAERMLDHGSLRATVFHENTRDALYSQALTPTVNTVQNVGEIRTTGLELSYQADHVLVHGLSLTGSATYADSEIVRNARLPASVGKRQPRVPDWRATLLASYHLGDKWTTSLGARYSGRQYGTLDNSDPNGATYTGVSDYFVADLRVRYRFSPQWTGALGIDNLNNRKYWAFHPYTQRTLIAELKFDL</sequence>
<gene>
    <name evidence="17" type="ORF">GTP77_26355</name>
</gene>
<evidence type="ECO:0000313" key="18">
    <source>
        <dbReference type="Proteomes" id="UP000450676"/>
    </source>
</evidence>
<accession>A0A7X4HGI5</accession>
<keyword evidence="7" id="KW-0406">Ion transport</keyword>
<evidence type="ECO:0000256" key="14">
    <source>
        <dbReference type="SAM" id="SignalP"/>
    </source>
</evidence>
<feature type="signal peptide" evidence="14">
    <location>
        <begin position="1"/>
        <end position="28"/>
    </location>
</feature>
<comment type="subcellular location">
    <subcellularLocation>
        <location evidence="1 12">Cell outer membrane</location>
        <topology evidence="1 12">Multi-pass membrane protein</topology>
    </subcellularLocation>
</comment>
<dbReference type="Gene3D" id="2.40.170.20">
    <property type="entry name" value="TonB-dependent receptor, beta-barrel domain"/>
    <property type="match status" value="1"/>
</dbReference>
<keyword evidence="5 12" id="KW-0812">Transmembrane</keyword>
<dbReference type="Pfam" id="PF07715">
    <property type="entry name" value="Plug"/>
    <property type="match status" value="1"/>
</dbReference>
<dbReference type="RefSeq" id="WP_161075128.1">
    <property type="nucleotide sequence ID" value="NZ_WWCU01000046.1"/>
</dbReference>
<evidence type="ECO:0000256" key="4">
    <source>
        <dbReference type="ARBA" id="ARBA00022452"/>
    </source>
</evidence>
<evidence type="ECO:0000256" key="13">
    <source>
        <dbReference type="RuleBase" id="RU003357"/>
    </source>
</evidence>
<dbReference type="InterPro" id="IPR037066">
    <property type="entry name" value="Plug_dom_sf"/>
</dbReference>
<evidence type="ECO:0000256" key="6">
    <source>
        <dbReference type="ARBA" id="ARBA00022729"/>
    </source>
</evidence>
<keyword evidence="6 14" id="KW-0732">Signal</keyword>
<organism evidence="17 18">
    <name type="scientific">Pseudoduganella aquatica</name>
    <dbReference type="NCBI Taxonomy" id="2660641"/>
    <lineage>
        <taxon>Bacteria</taxon>
        <taxon>Pseudomonadati</taxon>
        <taxon>Pseudomonadota</taxon>
        <taxon>Betaproteobacteria</taxon>
        <taxon>Burkholderiales</taxon>
        <taxon>Oxalobacteraceae</taxon>
        <taxon>Telluria group</taxon>
        <taxon>Pseudoduganella</taxon>
    </lineage>
</organism>
<dbReference type="Gene3D" id="2.170.130.10">
    <property type="entry name" value="TonB-dependent receptor, plug domain"/>
    <property type="match status" value="1"/>
</dbReference>
<keyword evidence="18" id="KW-1185">Reference proteome</keyword>
<dbReference type="AlphaFoldDB" id="A0A7X4HGI5"/>
<dbReference type="Proteomes" id="UP000450676">
    <property type="component" value="Unassembled WGS sequence"/>
</dbReference>
<dbReference type="PANTHER" id="PTHR30069:SF53">
    <property type="entry name" value="COLICIN I RECEPTOR-RELATED"/>
    <property type="match status" value="1"/>
</dbReference>
<dbReference type="InterPro" id="IPR036942">
    <property type="entry name" value="Beta-barrel_TonB_sf"/>
</dbReference>
<dbReference type="CDD" id="cd01347">
    <property type="entry name" value="ligand_gated_channel"/>
    <property type="match status" value="1"/>
</dbReference>
<evidence type="ECO:0000259" key="16">
    <source>
        <dbReference type="Pfam" id="PF07715"/>
    </source>
</evidence>
<evidence type="ECO:0000256" key="3">
    <source>
        <dbReference type="ARBA" id="ARBA00022448"/>
    </source>
</evidence>
<feature type="chain" id="PRO_5030694045" evidence="14">
    <location>
        <begin position="29"/>
        <end position="759"/>
    </location>
</feature>
<evidence type="ECO:0000256" key="12">
    <source>
        <dbReference type="PROSITE-ProRule" id="PRU01360"/>
    </source>
</evidence>
<feature type="domain" description="TonB-dependent receptor-like beta-barrel" evidence="15">
    <location>
        <begin position="302"/>
        <end position="735"/>
    </location>
</feature>
<comment type="similarity">
    <text evidence="2 12 13">Belongs to the TonB-dependent receptor family.</text>
</comment>
<dbReference type="Pfam" id="PF00593">
    <property type="entry name" value="TonB_dep_Rec_b-barrel"/>
    <property type="match status" value="1"/>
</dbReference>
<dbReference type="SUPFAM" id="SSF56935">
    <property type="entry name" value="Porins"/>
    <property type="match status" value="1"/>
</dbReference>
<evidence type="ECO:0000256" key="7">
    <source>
        <dbReference type="ARBA" id="ARBA00023065"/>
    </source>
</evidence>
<dbReference type="InterPro" id="IPR012910">
    <property type="entry name" value="Plug_dom"/>
</dbReference>
<evidence type="ECO:0000313" key="17">
    <source>
        <dbReference type="EMBL" id="MYN10848.1"/>
    </source>
</evidence>
<keyword evidence="9 12" id="KW-0472">Membrane</keyword>
<keyword evidence="4 12" id="KW-1134">Transmembrane beta strand</keyword>
<dbReference type="InterPro" id="IPR039426">
    <property type="entry name" value="TonB-dep_rcpt-like"/>
</dbReference>
<keyword evidence="3 12" id="KW-0813">Transport</keyword>
<feature type="domain" description="TonB-dependent receptor plug" evidence="16">
    <location>
        <begin position="46"/>
        <end position="159"/>
    </location>
</feature>